<evidence type="ECO:0000259" key="3">
    <source>
        <dbReference type="Pfam" id="PF26635"/>
    </source>
</evidence>
<feature type="transmembrane region" description="Helical" evidence="2">
    <location>
        <begin position="260"/>
        <end position="281"/>
    </location>
</feature>
<evidence type="ECO:0000256" key="1">
    <source>
        <dbReference type="SAM" id="MobiDB-lite"/>
    </source>
</evidence>
<dbReference type="InterPro" id="IPR058521">
    <property type="entry name" value="DUF8208"/>
</dbReference>
<feature type="transmembrane region" description="Helical" evidence="2">
    <location>
        <begin position="322"/>
        <end position="346"/>
    </location>
</feature>
<evidence type="ECO:0000313" key="5">
    <source>
        <dbReference type="Proteomes" id="UP000321298"/>
    </source>
</evidence>
<sequence length="694" mass="75925">MFNSLVGMTLPTGGPNVAFYESWQQYLSPIPHIFLTVVMLFMHSIALIFYYLGDGVLAAYHAAFKMLDFIQIFYSPNEKAYQDWHLGTFLQIFMYIGIVAFAIMMLVQWIKFSATAGKKGREWPKGLAITIATLTALPFLISAMSSIGQSAVNTAMGDTDHSVLTKLWQGNSTNLKVLAKTNFNLDAYDKTSDKKLSDADITGSIFHSTMSDPGYTDGLNNDQKKVFNQKTDGNNNLVDVSKDTGVLGKTFTYDYPVMKVNWLGIIVGEIVFIAVIITAIIRLFSSIYKMAFMAGSILYFGLRDGTQGKRVIQVLGMIEGQITGIIMMPISLIFFFVWVDFAFGIINDMSLGVWPFTLLSIAILLAGAKGLAAGFELIEQWTGVRSGHNPVATIMLANQASQMFKGAANTAKKAIGGGWHAISPNQRQKSRDKAQKIANSVSEMPLPEQDRLIKPNQYKDNSPKTGEMIKAASALGRTVGAVKNPGMLIKNTSRAAGNAVKNRVADTFGNVKNYVGTVGDAYDGGKQAVDAFNKQHTPIVINTDNIKSATKQPQNAHEALNDIQPGNSTTPITKDNSVKTRTPTIGGTQTAYSSGRLSSSQRSTLLNNGESQNVKEMPLPTTPSSSSSEFGNATASTTPVKNTPTYKPKKQLSVEEQRSKDKQFAKDTIDRLIKEQTKKMTQRDTEKTTKDDEI</sequence>
<feature type="compositionally biased region" description="Polar residues" evidence="1">
    <location>
        <begin position="564"/>
        <end position="592"/>
    </location>
</feature>
<dbReference type="InterPro" id="IPR058066">
    <property type="entry name" value="pXO2-14_N"/>
</dbReference>
<reference evidence="4 5" key="1">
    <citation type="submission" date="2019-06" db="EMBL/GenBank/DDBJ databases">
        <title>Genome analyses of bacteria isolated from kimchi.</title>
        <authorList>
            <person name="Lee S."/>
            <person name="Ahn S."/>
            <person name="Roh S."/>
        </authorList>
    </citation>
    <scope>NUCLEOTIDE SEQUENCE [LARGE SCALE GENOMIC DNA]</scope>
    <source>
        <strain evidence="4 5">CBA3625</strain>
    </source>
</reference>
<feature type="domain" description="DUF8208" evidence="3">
    <location>
        <begin position="41"/>
        <end position="391"/>
    </location>
</feature>
<dbReference type="RefSeq" id="WP_147001312.1">
    <property type="nucleotide sequence ID" value="NZ_CP042387.1"/>
</dbReference>
<keyword evidence="2" id="KW-1133">Transmembrane helix</keyword>
<dbReference type="EMBL" id="CP042387">
    <property type="protein sequence ID" value="QEA44566.1"/>
    <property type="molecule type" value="Genomic_DNA"/>
</dbReference>
<dbReference type="AlphaFoldDB" id="A0AAP9EEI7"/>
<feature type="compositionally biased region" description="Polar residues" evidence="1">
    <location>
        <begin position="629"/>
        <end position="645"/>
    </location>
</feature>
<feature type="compositionally biased region" description="Low complexity" evidence="1">
    <location>
        <begin position="593"/>
        <end position="606"/>
    </location>
</feature>
<keyword evidence="5" id="KW-1185">Reference proteome</keyword>
<dbReference type="NCBIfam" id="NF045890">
    <property type="entry name" value="conj_pls20_p028"/>
    <property type="match status" value="1"/>
</dbReference>
<organism evidence="4 5">
    <name type="scientific">Leuconostoc lactis</name>
    <dbReference type="NCBI Taxonomy" id="1246"/>
    <lineage>
        <taxon>Bacteria</taxon>
        <taxon>Bacillati</taxon>
        <taxon>Bacillota</taxon>
        <taxon>Bacilli</taxon>
        <taxon>Lactobacillales</taxon>
        <taxon>Lactobacillaceae</taxon>
        <taxon>Leuconostoc</taxon>
    </lineage>
</organism>
<feature type="transmembrane region" description="Helical" evidence="2">
    <location>
        <begin position="352"/>
        <end position="372"/>
    </location>
</feature>
<keyword evidence="2" id="KW-0472">Membrane</keyword>
<feature type="transmembrane region" description="Helical" evidence="2">
    <location>
        <begin position="127"/>
        <end position="147"/>
    </location>
</feature>
<evidence type="ECO:0000256" key="2">
    <source>
        <dbReference type="SAM" id="Phobius"/>
    </source>
</evidence>
<feature type="region of interest" description="Disordered" evidence="1">
    <location>
        <begin position="549"/>
        <end position="694"/>
    </location>
</feature>
<protein>
    <recommendedName>
        <fullName evidence="3">DUF8208 domain-containing protein</fullName>
    </recommendedName>
</protein>
<feature type="transmembrane region" description="Helical" evidence="2">
    <location>
        <begin position="33"/>
        <end position="52"/>
    </location>
</feature>
<dbReference type="Pfam" id="PF26635">
    <property type="entry name" value="DUF8208"/>
    <property type="match status" value="1"/>
</dbReference>
<evidence type="ECO:0000313" key="4">
    <source>
        <dbReference type="EMBL" id="QEA44566.1"/>
    </source>
</evidence>
<proteinExistence type="predicted"/>
<gene>
    <name evidence="4" type="ORF">FGL83_07695</name>
</gene>
<feature type="transmembrane region" description="Helical" evidence="2">
    <location>
        <begin position="86"/>
        <end position="107"/>
    </location>
</feature>
<dbReference type="GeneID" id="66532082"/>
<dbReference type="Proteomes" id="UP000321298">
    <property type="component" value="Chromosome"/>
</dbReference>
<feature type="compositionally biased region" description="Basic and acidic residues" evidence="1">
    <location>
        <begin position="652"/>
        <end position="694"/>
    </location>
</feature>
<name>A0AAP9EEI7_LEULA</name>
<keyword evidence="2" id="KW-0812">Transmembrane</keyword>
<accession>A0AAP9EEI7</accession>